<name>A0ABW3PYK8_9BACL</name>
<gene>
    <name evidence="3" type="ORF">ACFQ3J_10525</name>
</gene>
<dbReference type="PANTHER" id="PTHR30404:SF0">
    <property type="entry name" value="N-ACETYLMURAMOYL-L-ALANINE AMIDASE AMIC"/>
    <property type="match status" value="1"/>
</dbReference>
<evidence type="ECO:0000313" key="3">
    <source>
        <dbReference type="EMBL" id="MFD1128609.1"/>
    </source>
</evidence>
<dbReference type="SMART" id="SM00646">
    <property type="entry name" value="Ami_3"/>
    <property type="match status" value="1"/>
</dbReference>
<dbReference type="EMBL" id="JBHTKX010000001">
    <property type="protein sequence ID" value="MFD1128609.1"/>
    <property type="molecule type" value="Genomic_DNA"/>
</dbReference>
<keyword evidence="1 3" id="KW-0378">Hydrolase</keyword>
<dbReference type="Proteomes" id="UP001597169">
    <property type="component" value="Unassembled WGS sequence"/>
</dbReference>
<evidence type="ECO:0000313" key="4">
    <source>
        <dbReference type="Proteomes" id="UP001597169"/>
    </source>
</evidence>
<dbReference type="GO" id="GO:0008745">
    <property type="term" value="F:N-acetylmuramoyl-L-alanine amidase activity"/>
    <property type="evidence" value="ECO:0007669"/>
    <property type="project" value="UniProtKB-EC"/>
</dbReference>
<keyword evidence="4" id="KW-1185">Reference proteome</keyword>
<dbReference type="PANTHER" id="PTHR30404">
    <property type="entry name" value="N-ACETYLMURAMOYL-L-ALANINE AMIDASE"/>
    <property type="match status" value="1"/>
</dbReference>
<organism evidence="3 4">
    <name type="scientific">Paenibacillus provencensis</name>
    <dbReference type="NCBI Taxonomy" id="441151"/>
    <lineage>
        <taxon>Bacteria</taxon>
        <taxon>Bacillati</taxon>
        <taxon>Bacillota</taxon>
        <taxon>Bacilli</taxon>
        <taxon>Bacillales</taxon>
        <taxon>Paenibacillaceae</taxon>
        <taxon>Paenibacillus</taxon>
    </lineage>
</organism>
<dbReference type="SUPFAM" id="SSF53187">
    <property type="entry name" value="Zn-dependent exopeptidases"/>
    <property type="match status" value="1"/>
</dbReference>
<evidence type="ECO:0000256" key="1">
    <source>
        <dbReference type="ARBA" id="ARBA00022801"/>
    </source>
</evidence>
<protein>
    <submittedName>
        <fullName evidence="3">N-acetylmuramoyl-L-alanine amidase</fullName>
        <ecNumber evidence="3">3.5.1.28</ecNumber>
    </submittedName>
</protein>
<accession>A0ABW3PYK8</accession>
<dbReference type="EC" id="3.5.1.28" evidence="3"/>
<dbReference type="RefSeq" id="WP_251584494.1">
    <property type="nucleotide sequence ID" value="NZ_JBHTKX010000001.1"/>
</dbReference>
<sequence length="265" mass="29740">MVKLGLDPGHGGRDGGAGTYSLLEKTLALNISLEIKTQLERDYEGIQVFMTRSTDLFLELDERTDLMNKLDVDALISVHCNAGGGKGGFETFRYNKASTNSVKLQNAIHTAVMNELKPFGVIDRGQKTENLHMVRESKMPAVLTENLFIDVLADSERLKRPEVIQAIIDGHVKGIASYFGIKRKETAKVTTERDIHKVSDWAESAWEEMTKNGYYDGSRPGATQTREEAAVVMYRFRKNFLKLISIISEDIAELDRRLVEIEVAD</sequence>
<reference evidence="4" key="1">
    <citation type="journal article" date="2019" name="Int. J. Syst. Evol. Microbiol.">
        <title>The Global Catalogue of Microorganisms (GCM) 10K type strain sequencing project: providing services to taxonomists for standard genome sequencing and annotation.</title>
        <authorList>
            <consortium name="The Broad Institute Genomics Platform"/>
            <consortium name="The Broad Institute Genome Sequencing Center for Infectious Disease"/>
            <person name="Wu L."/>
            <person name="Ma J."/>
        </authorList>
    </citation>
    <scope>NUCLEOTIDE SEQUENCE [LARGE SCALE GENOMIC DNA]</scope>
    <source>
        <strain evidence="4">CCUG 53519</strain>
    </source>
</reference>
<feature type="domain" description="MurNAc-LAA" evidence="2">
    <location>
        <begin position="64"/>
        <end position="176"/>
    </location>
</feature>
<dbReference type="InterPro" id="IPR050695">
    <property type="entry name" value="N-acetylmuramoyl_amidase_3"/>
</dbReference>
<proteinExistence type="predicted"/>
<dbReference type="InterPro" id="IPR002508">
    <property type="entry name" value="MurNAc-LAA_cat"/>
</dbReference>
<dbReference type="CDD" id="cd02696">
    <property type="entry name" value="MurNAc-LAA"/>
    <property type="match status" value="1"/>
</dbReference>
<dbReference type="Gene3D" id="3.40.630.40">
    <property type="entry name" value="Zn-dependent exopeptidases"/>
    <property type="match status" value="1"/>
</dbReference>
<comment type="caution">
    <text evidence="3">The sequence shown here is derived from an EMBL/GenBank/DDBJ whole genome shotgun (WGS) entry which is preliminary data.</text>
</comment>
<dbReference type="Pfam" id="PF01520">
    <property type="entry name" value="Amidase_3"/>
    <property type="match status" value="1"/>
</dbReference>
<evidence type="ECO:0000259" key="2">
    <source>
        <dbReference type="SMART" id="SM00646"/>
    </source>
</evidence>